<protein>
    <recommendedName>
        <fullName evidence="3">Zn(2)-C6 fungal-type domain-containing protein</fullName>
    </recommendedName>
</protein>
<evidence type="ECO:0000259" key="3">
    <source>
        <dbReference type="PROSITE" id="PS50048"/>
    </source>
</evidence>
<dbReference type="EMBL" id="BAABUJ010000012">
    <property type="protein sequence ID" value="GAA5799386.1"/>
    <property type="molecule type" value="Genomic_DNA"/>
</dbReference>
<dbReference type="PANTHER" id="PTHR47659:SF7">
    <property type="entry name" value="FUNGAL TRANSCRIPTIONAL REGULATORY PROTEIN, N-TERMINAL DOMAIN-CONTAINING PROTEIN"/>
    <property type="match status" value="1"/>
</dbReference>
<dbReference type="PANTHER" id="PTHR47659">
    <property type="entry name" value="ZN(II)2CYS6 TRANSCRIPTION FACTOR (EUROFUNG)-RELATED"/>
    <property type="match status" value="1"/>
</dbReference>
<comment type="caution">
    <text evidence="4">The sequence shown here is derived from an EMBL/GenBank/DDBJ whole genome shotgun (WGS) entry which is preliminary data.</text>
</comment>
<dbReference type="Proteomes" id="UP001476247">
    <property type="component" value="Unassembled WGS sequence"/>
</dbReference>
<feature type="domain" description="Zn(2)-C6 fungal-type" evidence="3">
    <location>
        <begin position="60"/>
        <end position="91"/>
    </location>
</feature>
<dbReference type="CDD" id="cd00067">
    <property type="entry name" value="GAL4"/>
    <property type="match status" value="1"/>
</dbReference>
<dbReference type="SMART" id="SM00066">
    <property type="entry name" value="GAL4"/>
    <property type="match status" value="1"/>
</dbReference>
<dbReference type="InterPro" id="IPR036864">
    <property type="entry name" value="Zn2-C6_fun-type_DNA-bd_sf"/>
</dbReference>
<evidence type="ECO:0000256" key="1">
    <source>
        <dbReference type="ARBA" id="ARBA00022723"/>
    </source>
</evidence>
<keyword evidence="5" id="KW-1185">Reference proteome</keyword>
<dbReference type="PROSITE" id="PS50048">
    <property type="entry name" value="ZN2_CY6_FUNGAL_2"/>
    <property type="match status" value="1"/>
</dbReference>
<name>A0ABP9XX91_9FUNG</name>
<proteinExistence type="predicted"/>
<evidence type="ECO:0000313" key="4">
    <source>
        <dbReference type="EMBL" id="GAA5799386.1"/>
    </source>
</evidence>
<dbReference type="InterPro" id="IPR001138">
    <property type="entry name" value="Zn2Cys6_DnaBD"/>
</dbReference>
<keyword evidence="1" id="KW-0479">Metal-binding</keyword>
<evidence type="ECO:0000256" key="2">
    <source>
        <dbReference type="ARBA" id="ARBA00023242"/>
    </source>
</evidence>
<sequence length="319" mass="36154">MQFNKNNSIIATGNTSPASWMPFNENNTNNDDVLAEVSTLIATSKKNAIEKSKRKQVKNACVNCQKACKKCDDGRPCKRCVKLGLTATCRDSDRKERKKGVKRGPYKKRQAYIKDKPVYPKLTEEHWATPIFEPVPQVLSHSNQSIYSDLYEDSYCVPSQSTSSLSPTSSSSFVDESDETLYYAYGYGYTNNNNTITTTSSPSATSMLDHQTISGNVTPIQDASYSWDDIETYASSPIGWNPVLSDTIIQLQQYPSTNVIYQQPQKDLNVAAQQPLNMLNQPTYWFNNDMPIEYQPQPQQNYFEYSIPSQYNPCWSYTN</sequence>
<gene>
    <name evidence="4" type="ORF">HPULCUR_004801</name>
</gene>
<reference evidence="4 5" key="1">
    <citation type="submission" date="2024-04" db="EMBL/GenBank/DDBJ databases">
        <title>genome sequences of Mucor flavus KT1a and Helicostylum pulchrum KT1b strains isolation_sourced from the surface of a dry-aged beef.</title>
        <authorList>
            <person name="Toyotome T."/>
            <person name="Hosono M."/>
            <person name="Torimaru M."/>
            <person name="Fukuda K."/>
            <person name="Mikami N."/>
        </authorList>
    </citation>
    <scope>NUCLEOTIDE SEQUENCE [LARGE SCALE GENOMIC DNA]</scope>
    <source>
        <strain evidence="4 5">KT1b</strain>
    </source>
</reference>
<evidence type="ECO:0000313" key="5">
    <source>
        <dbReference type="Proteomes" id="UP001476247"/>
    </source>
</evidence>
<dbReference type="SUPFAM" id="SSF57701">
    <property type="entry name" value="Zn2/Cys6 DNA-binding domain"/>
    <property type="match status" value="1"/>
</dbReference>
<dbReference type="InterPro" id="IPR050335">
    <property type="entry name" value="ERT1_acuK_gluconeogen_tf"/>
</dbReference>
<accession>A0ABP9XX91</accession>
<keyword evidence="2" id="KW-0539">Nucleus</keyword>
<organism evidence="4 5">
    <name type="scientific">Helicostylum pulchrum</name>
    <dbReference type="NCBI Taxonomy" id="562976"/>
    <lineage>
        <taxon>Eukaryota</taxon>
        <taxon>Fungi</taxon>
        <taxon>Fungi incertae sedis</taxon>
        <taxon>Mucoromycota</taxon>
        <taxon>Mucoromycotina</taxon>
        <taxon>Mucoromycetes</taxon>
        <taxon>Mucorales</taxon>
        <taxon>Mucorineae</taxon>
        <taxon>Mucoraceae</taxon>
        <taxon>Helicostylum</taxon>
    </lineage>
</organism>